<accession>A0ACB7SJ92</accession>
<evidence type="ECO:0000313" key="1">
    <source>
        <dbReference type="EMBL" id="KAH6935207.1"/>
    </source>
</evidence>
<reference evidence="1" key="1">
    <citation type="submission" date="2020-05" db="EMBL/GenBank/DDBJ databases">
        <title>Large-scale comparative analyses of tick genomes elucidate their genetic diversity and vector capacities.</title>
        <authorList>
            <person name="Jia N."/>
            <person name="Wang J."/>
            <person name="Shi W."/>
            <person name="Du L."/>
            <person name="Sun Y."/>
            <person name="Zhan W."/>
            <person name="Jiang J."/>
            <person name="Wang Q."/>
            <person name="Zhang B."/>
            <person name="Ji P."/>
            <person name="Sakyi L.B."/>
            <person name="Cui X."/>
            <person name="Yuan T."/>
            <person name="Jiang B."/>
            <person name="Yang W."/>
            <person name="Lam T.T.-Y."/>
            <person name="Chang Q."/>
            <person name="Ding S."/>
            <person name="Wang X."/>
            <person name="Zhu J."/>
            <person name="Ruan X."/>
            <person name="Zhao L."/>
            <person name="Wei J."/>
            <person name="Que T."/>
            <person name="Du C."/>
            <person name="Cheng J."/>
            <person name="Dai P."/>
            <person name="Han X."/>
            <person name="Huang E."/>
            <person name="Gao Y."/>
            <person name="Liu J."/>
            <person name="Shao H."/>
            <person name="Ye R."/>
            <person name="Li L."/>
            <person name="Wei W."/>
            <person name="Wang X."/>
            <person name="Wang C."/>
            <person name="Yang T."/>
            <person name="Huo Q."/>
            <person name="Li W."/>
            <person name="Guo W."/>
            <person name="Chen H."/>
            <person name="Zhou L."/>
            <person name="Ni X."/>
            <person name="Tian J."/>
            <person name="Zhou Y."/>
            <person name="Sheng Y."/>
            <person name="Liu T."/>
            <person name="Pan Y."/>
            <person name="Xia L."/>
            <person name="Li J."/>
            <person name="Zhao F."/>
            <person name="Cao W."/>
        </authorList>
    </citation>
    <scope>NUCLEOTIDE SEQUENCE</scope>
    <source>
        <strain evidence="1">Hyas-2018</strain>
    </source>
</reference>
<comment type="caution">
    <text evidence="1">The sequence shown here is derived from an EMBL/GenBank/DDBJ whole genome shotgun (WGS) entry which is preliminary data.</text>
</comment>
<sequence length="185" mass="20555">MAVGELGALSARSGKFKQIFCEKELSKNIQPLFPTRLLCRRSTISVALDEQEAVIASLEEMMKEAPADQSENTGGVLRSMESVNTRLLLEIALRVLSVLEDRNTHLQGRSSTVHVIFQVVEFAKRELLHLRSEETFGELLEHVAKAAEGGNVDPVKPSRCIRGPARYEKGSTSDIPLEAGVHFRW</sequence>
<dbReference type="EMBL" id="CM023483">
    <property type="protein sequence ID" value="KAH6935207.1"/>
    <property type="molecule type" value="Genomic_DNA"/>
</dbReference>
<name>A0ACB7SJ92_HYAAI</name>
<dbReference type="Proteomes" id="UP000821845">
    <property type="component" value="Chromosome 3"/>
</dbReference>
<proteinExistence type="predicted"/>
<organism evidence="1 2">
    <name type="scientific">Hyalomma asiaticum</name>
    <name type="common">Tick</name>
    <dbReference type="NCBI Taxonomy" id="266040"/>
    <lineage>
        <taxon>Eukaryota</taxon>
        <taxon>Metazoa</taxon>
        <taxon>Ecdysozoa</taxon>
        <taxon>Arthropoda</taxon>
        <taxon>Chelicerata</taxon>
        <taxon>Arachnida</taxon>
        <taxon>Acari</taxon>
        <taxon>Parasitiformes</taxon>
        <taxon>Ixodida</taxon>
        <taxon>Ixodoidea</taxon>
        <taxon>Ixodidae</taxon>
        <taxon>Hyalomminae</taxon>
        <taxon>Hyalomma</taxon>
    </lineage>
</organism>
<keyword evidence="2" id="KW-1185">Reference proteome</keyword>
<protein>
    <submittedName>
        <fullName evidence="1">Uncharacterized protein</fullName>
    </submittedName>
</protein>
<gene>
    <name evidence="1" type="ORF">HPB50_004617</name>
</gene>
<evidence type="ECO:0000313" key="2">
    <source>
        <dbReference type="Proteomes" id="UP000821845"/>
    </source>
</evidence>